<dbReference type="Gene3D" id="2.30.40.10">
    <property type="entry name" value="Urease, subunit C, domain 1"/>
    <property type="match status" value="1"/>
</dbReference>
<accession>A0A1B1NDV2</accession>
<dbReference type="InterPro" id="IPR051607">
    <property type="entry name" value="Metallo-dep_hydrolases"/>
</dbReference>
<dbReference type="OrthoDB" id="3189065at2"/>
<dbReference type="EC" id="3.5.4.3" evidence="3 7"/>
<evidence type="ECO:0000256" key="5">
    <source>
        <dbReference type="ARBA" id="ARBA00022801"/>
    </source>
</evidence>
<evidence type="ECO:0000313" key="11">
    <source>
        <dbReference type="Proteomes" id="UP000092482"/>
    </source>
</evidence>
<evidence type="ECO:0000256" key="1">
    <source>
        <dbReference type="ARBA" id="ARBA00004984"/>
    </source>
</evidence>
<dbReference type="InterPro" id="IPR032466">
    <property type="entry name" value="Metal_Hydrolase"/>
</dbReference>
<dbReference type="NCBIfam" id="TIGR02967">
    <property type="entry name" value="guan_deamin"/>
    <property type="match status" value="1"/>
</dbReference>
<dbReference type="RefSeq" id="WP_066640184.1">
    <property type="nucleotide sequence ID" value="NZ_CP014989.1"/>
</dbReference>
<comment type="pathway">
    <text evidence="1 8">Purine metabolism; guanine degradation; xanthine from guanine: step 1/1.</text>
</comment>
<dbReference type="InterPro" id="IPR014311">
    <property type="entry name" value="Guanine_deaminase"/>
</dbReference>
<dbReference type="Proteomes" id="UP000092482">
    <property type="component" value="Chromosome"/>
</dbReference>
<dbReference type="GO" id="GO:0008892">
    <property type="term" value="F:guanine deaminase activity"/>
    <property type="evidence" value="ECO:0007669"/>
    <property type="project" value="UniProtKB-UniRule"/>
</dbReference>
<evidence type="ECO:0000256" key="7">
    <source>
        <dbReference type="NCBIfam" id="TIGR02967"/>
    </source>
</evidence>
<sequence length="452" mass="47826">MSAVTYLARALDTPTNPFEDGPGALRAEEVALEVRDGTIVGRRALVPGEKAVATGEVVDLRHGVLLPGMVDTHVHFPQVRAIGGLGMPLLDWLERCALPEEARLADPGYAEEVADEFLDGLARAGTTTALVFGSHFASAVDALFERAERSGLRITAGQVLSDRMLRPELHTDPATAAAEGAALIERWHGAAGGRLRYAVTPRFSLSTSEAILRVCEELLHSRDDLWFTSHINENLREISTVAELFPTCQHYLDTYARHGLVGPRSVLAHNVIPGEDELRLLAASGAAVSHCPTSNAALGSGMFPLRRHLDAGVQVALGTDVGAGAGFSMLKEGLQAYYLQQLLGAEGVPLTPAHLLYLATGAGARALGLGEQVGDLGVGKQFDALWLVPPTGSTLDTALRHAPGDSDRLARIFVLGTPADVAATWVGGRLVAGHAPASTTHTPRSTHVHART</sequence>
<comment type="similarity">
    <text evidence="2 8">Belongs to the metallo-dependent hydrolases superfamily. ATZ/TRZ family.</text>
</comment>
<evidence type="ECO:0000256" key="4">
    <source>
        <dbReference type="ARBA" id="ARBA00022723"/>
    </source>
</evidence>
<evidence type="ECO:0000259" key="9">
    <source>
        <dbReference type="Pfam" id="PF01979"/>
    </source>
</evidence>
<dbReference type="AlphaFoldDB" id="A0A1B1NDV2"/>
<gene>
    <name evidence="10" type="ORF">SGUI_2216</name>
</gene>
<dbReference type="STRING" id="1758689.SGUI_2216"/>
<feature type="domain" description="Amidohydrolase-related" evidence="9">
    <location>
        <begin position="64"/>
        <end position="431"/>
    </location>
</feature>
<keyword evidence="5 8" id="KW-0378">Hydrolase</keyword>
<name>A0A1B1NDV2_9MICO</name>
<dbReference type="SUPFAM" id="SSF51338">
    <property type="entry name" value="Composite domain of metallo-dependent hydrolases"/>
    <property type="match status" value="1"/>
</dbReference>
<dbReference type="PANTHER" id="PTHR11271">
    <property type="entry name" value="GUANINE DEAMINASE"/>
    <property type="match status" value="1"/>
</dbReference>
<dbReference type="SUPFAM" id="SSF51556">
    <property type="entry name" value="Metallo-dependent hydrolases"/>
    <property type="match status" value="1"/>
</dbReference>
<dbReference type="InterPro" id="IPR006680">
    <property type="entry name" value="Amidohydro-rel"/>
</dbReference>
<dbReference type="NCBIfam" id="NF006679">
    <property type="entry name" value="PRK09228.1"/>
    <property type="match status" value="1"/>
</dbReference>
<reference evidence="10 11" key="1">
    <citation type="submission" date="2016-03" db="EMBL/GenBank/DDBJ databases">
        <title>Shallow-sea hydrothermal system.</title>
        <authorList>
            <person name="Tang K."/>
        </authorList>
    </citation>
    <scope>NUCLEOTIDE SEQUENCE [LARGE SCALE GENOMIC DNA]</scope>
    <source>
        <strain evidence="10 11">JLT9</strain>
    </source>
</reference>
<evidence type="ECO:0000256" key="2">
    <source>
        <dbReference type="ARBA" id="ARBA00006745"/>
    </source>
</evidence>
<dbReference type="InterPro" id="IPR011059">
    <property type="entry name" value="Metal-dep_hydrolase_composite"/>
</dbReference>
<dbReference type="GO" id="GO:0005829">
    <property type="term" value="C:cytosol"/>
    <property type="evidence" value="ECO:0007669"/>
    <property type="project" value="TreeGrafter"/>
</dbReference>
<keyword evidence="4 8" id="KW-0479">Metal-binding</keyword>
<evidence type="ECO:0000256" key="8">
    <source>
        <dbReference type="RuleBase" id="RU366009"/>
    </source>
</evidence>
<comment type="catalytic activity">
    <reaction evidence="8">
        <text>guanine + H2O + H(+) = xanthine + NH4(+)</text>
        <dbReference type="Rhea" id="RHEA:14665"/>
        <dbReference type="ChEBI" id="CHEBI:15377"/>
        <dbReference type="ChEBI" id="CHEBI:15378"/>
        <dbReference type="ChEBI" id="CHEBI:16235"/>
        <dbReference type="ChEBI" id="CHEBI:17712"/>
        <dbReference type="ChEBI" id="CHEBI:28938"/>
        <dbReference type="EC" id="3.5.4.3"/>
    </reaction>
</comment>
<comment type="function">
    <text evidence="8">Catalyzes the hydrolytic deamination of guanine, producing xanthine and ammonia.</text>
</comment>
<comment type="cofactor">
    <cofactor evidence="8">
        <name>Zn(2+)</name>
        <dbReference type="ChEBI" id="CHEBI:29105"/>
    </cofactor>
    <text evidence="8">Binds 1 zinc ion per subunit.</text>
</comment>
<dbReference type="Pfam" id="PF01979">
    <property type="entry name" value="Amidohydro_1"/>
    <property type="match status" value="1"/>
</dbReference>
<dbReference type="KEGG" id="serj:SGUI_2216"/>
<dbReference type="Gene3D" id="3.20.20.140">
    <property type="entry name" value="Metal-dependent hydrolases"/>
    <property type="match status" value="1"/>
</dbReference>
<proteinExistence type="inferred from homology"/>
<dbReference type="UniPathway" id="UPA00603">
    <property type="reaction ID" value="UER00660"/>
</dbReference>
<keyword evidence="6 8" id="KW-0862">Zinc</keyword>
<dbReference type="PATRIC" id="fig|1758689.4.peg.2310"/>
<evidence type="ECO:0000313" key="10">
    <source>
        <dbReference type="EMBL" id="ANS79612.1"/>
    </source>
</evidence>
<dbReference type="GO" id="GO:0008270">
    <property type="term" value="F:zinc ion binding"/>
    <property type="evidence" value="ECO:0007669"/>
    <property type="project" value="UniProtKB-UniRule"/>
</dbReference>
<organism evidence="10 11">
    <name type="scientific">Serinicoccus hydrothermalis</name>
    <dbReference type="NCBI Taxonomy" id="1758689"/>
    <lineage>
        <taxon>Bacteria</taxon>
        <taxon>Bacillati</taxon>
        <taxon>Actinomycetota</taxon>
        <taxon>Actinomycetes</taxon>
        <taxon>Micrococcales</taxon>
        <taxon>Ornithinimicrobiaceae</taxon>
        <taxon>Serinicoccus</taxon>
    </lineage>
</organism>
<dbReference type="GO" id="GO:0006147">
    <property type="term" value="P:guanine catabolic process"/>
    <property type="evidence" value="ECO:0007669"/>
    <property type="project" value="UniProtKB-UniRule"/>
</dbReference>
<keyword evidence="11" id="KW-1185">Reference proteome</keyword>
<evidence type="ECO:0000256" key="3">
    <source>
        <dbReference type="ARBA" id="ARBA00012781"/>
    </source>
</evidence>
<evidence type="ECO:0000256" key="6">
    <source>
        <dbReference type="ARBA" id="ARBA00022833"/>
    </source>
</evidence>
<protein>
    <recommendedName>
        <fullName evidence="3 7">Guanine deaminase</fullName>
        <shortName evidence="8">Guanase</shortName>
        <ecNumber evidence="3 7">3.5.4.3</ecNumber>
    </recommendedName>
    <alternativeName>
        <fullName evidence="8">Guanine aminohydrolase</fullName>
    </alternativeName>
</protein>
<dbReference type="EMBL" id="CP014989">
    <property type="protein sequence ID" value="ANS79612.1"/>
    <property type="molecule type" value="Genomic_DNA"/>
</dbReference>
<dbReference type="PANTHER" id="PTHR11271:SF6">
    <property type="entry name" value="GUANINE DEAMINASE"/>
    <property type="match status" value="1"/>
</dbReference>